<keyword evidence="10 14" id="KW-1133">Transmembrane helix</keyword>
<dbReference type="Pfam" id="PF00560">
    <property type="entry name" value="LRR_1"/>
    <property type="match status" value="8"/>
</dbReference>
<dbReference type="InterPro" id="IPR003591">
    <property type="entry name" value="Leu-rich_rpt_typical-subtyp"/>
</dbReference>
<dbReference type="Pfam" id="PF13855">
    <property type="entry name" value="LRR_8"/>
    <property type="match status" value="2"/>
</dbReference>
<reference evidence="16" key="1">
    <citation type="submission" date="2020-07" db="EMBL/GenBank/DDBJ databases">
        <title>Genome sequence and genetic diversity analysis of an under-domesticated orphan crop, white fonio (Digitaria exilis).</title>
        <authorList>
            <person name="Bennetzen J.L."/>
            <person name="Chen S."/>
            <person name="Ma X."/>
            <person name="Wang X."/>
            <person name="Yssel A.E.J."/>
            <person name="Chaluvadi S.R."/>
            <person name="Johnson M."/>
            <person name="Gangashetty P."/>
            <person name="Hamidou F."/>
            <person name="Sanogo M.D."/>
            <person name="Zwaenepoel A."/>
            <person name="Wallace J."/>
            <person name="Van De Peer Y."/>
            <person name="Van Deynze A."/>
        </authorList>
    </citation>
    <scope>NUCLEOTIDE SEQUENCE</scope>
    <source>
        <tissue evidence="16">Leaves</tissue>
    </source>
</reference>
<evidence type="ECO:0000256" key="5">
    <source>
        <dbReference type="ARBA" id="ARBA00022692"/>
    </source>
</evidence>
<dbReference type="OrthoDB" id="648113at2759"/>
<dbReference type="PRINTS" id="PR00019">
    <property type="entry name" value="LEURICHRPT"/>
</dbReference>
<keyword evidence="8" id="KW-0547">Nucleotide-binding</keyword>
<keyword evidence="11 14" id="KW-0472">Membrane</keyword>
<feature type="domain" description="Leucine-rich repeat-containing N-terminal plant-type" evidence="15">
    <location>
        <begin position="56"/>
        <end position="91"/>
    </location>
</feature>
<keyword evidence="9" id="KW-0067">ATP-binding</keyword>
<dbReference type="FunFam" id="3.80.10.10:FF:000383">
    <property type="entry name" value="Leucine-rich repeat receptor protein kinase EMS1"/>
    <property type="match status" value="1"/>
</dbReference>
<dbReference type="PANTHER" id="PTHR48053">
    <property type="entry name" value="LEUCINE RICH REPEAT FAMILY PROTEIN, EXPRESSED"/>
    <property type="match status" value="1"/>
</dbReference>
<accession>A0A835FTR4</accession>
<name>A0A835FTR4_9POAL</name>
<evidence type="ECO:0000256" key="12">
    <source>
        <dbReference type="ARBA" id="ARBA00023170"/>
    </source>
</evidence>
<keyword evidence="5 14" id="KW-0812">Transmembrane</keyword>
<dbReference type="FunFam" id="3.80.10.10:FF:000213">
    <property type="entry name" value="Tyrosine-sulfated glycopeptide receptor 1"/>
    <property type="match status" value="1"/>
</dbReference>
<keyword evidence="12" id="KW-0675">Receptor</keyword>
<evidence type="ECO:0000256" key="7">
    <source>
        <dbReference type="ARBA" id="ARBA00022737"/>
    </source>
</evidence>
<evidence type="ECO:0000256" key="10">
    <source>
        <dbReference type="ARBA" id="ARBA00022989"/>
    </source>
</evidence>
<dbReference type="GO" id="GO:0005886">
    <property type="term" value="C:plasma membrane"/>
    <property type="evidence" value="ECO:0007669"/>
    <property type="project" value="UniProtKB-SubCell"/>
</dbReference>
<dbReference type="GO" id="GO:0051606">
    <property type="term" value="P:detection of stimulus"/>
    <property type="evidence" value="ECO:0007669"/>
    <property type="project" value="UniProtKB-ARBA"/>
</dbReference>
<dbReference type="EMBL" id="JACEFO010000208">
    <property type="protein sequence ID" value="KAF8776374.1"/>
    <property type="molecule type" value="Genomic_DNA"/>
</dbReference>
<keyword evidence="13" id="KW-0325">Glycoprotein</keyword>
<comment type="similarity">
    <text evidence="2">Belongs to the RLP family.</text>
</comment>
<evidence type="ECO:0000256" key="13">
    <source>
        <dbReference type="ARBA" id="ARBA00023180"/>
    </source>
</evidence>
<dbReference type="InterPro" id="IPR013210">
    <property type="entry name" value="LRR_N_plant-typ"/>
</dbReference>
<dbReference type="FunFam" id="3.80.10.10:FF:000400">
    <property type="entry name" value="Nuclear pore complex protein NUP107"/>
    <property type="match status" value="1"/>
</dbReference>
<evidence type="ECO:0000256" key="9">
    <source>
        <dbReference type="ARBA" id="ARBA00022840"/>
    </source>
</evidence>
<dbReference type="SMART" id="SM00369">
    <property type="entry name" value="LRR_TYP"/>
    <property type="match status" value="6"/>
</dbReference>
<dbReference type="AlphaFoldDB" id="A0A835FTR4"/>
<protein>
    <recommendedName>
        <fullName evidence="15">Leucine-rich repeat-containing N-terminal plant-type domain-containing protein</fullName>
    </recommendedName>
</protein>
<gene>
    <name evidence="16" type="ORF">HU200_003607</name>
</gene>
<sequence>MQPTAITTFHPRPSELAMALQQLLHISFFMLTCTTMAINPHGNPPCSTPPCHGHAEAEALLRWKSTLLDSTSLSSWSLANSTCSWFGVTCDGAGHVTALRLPGAGINGKLDAFYSTAFQNLTRLDLSDNSLVGTIPENISMFLTLTFLDLSSNSFTGVIPYQLSQLPRIASLNLGYNHLTNPEYGKLSPMSNLKSLSLANNDLNGTFPWLILNCTGHRMRWLDLSANAFSGHIPGSLPDMVPSLKSLNLSSNGFSGTIPISFSRLQKLHVLYLDNNHFTGRVPEELGMIPGLGYLSLRNNFLSGSIPTSLGNLTNLMLMDLLSNNLTRGIPEELGMISGLKCLFLGNNLLGGSIPASLGNLTNLLLMDLSRNQLHGSLPPCFANMQSMHVFDLGGNNLNGAIPPELFTNWTDLLLLDLSNNSFGGSILAQIASHNYLEFLSLFGNTFVGSIPAELGNMSSLEERNIDIGFYSEISYSFDGEVDIVWKGRYYNFQSEADFMIAIDVSSNSLSGEIPSEVTNLRGLRSLNMSRNNLSGEIPGDIGSLQFLESLDLSRNKLAGPIPLSMSNLLSLDSLNLSNNNLSGQIPIGYQLRTLDDASIYSGNPGLCGFPLNTTCNNHSISTSPLVNLNTHHQEYETFWLYYSLNAGGVFGFWLWFGVLFLCKSWRLAFFNGIDVTQYEIIKKIKKREDDSSSI</sequence>
<feature type="transmembrane region" description="Helical" evidence="14">
    <location>
        <begin position="640"/>
        <end position="663"/>
    </location>
</feature>
<keyword evidence="6" id="KW-0732">Signal</keyword>
<dbReference type="Proteomes" id="UP000636709">
    <property type="component" value="Unassembled WGS sequence"/>
</dbReference>
<evidence type="ECO:0000256" key="6">
    <source>
        <dbReference type="ARBA" id="ARBA00022729"/>
    </source>
</evidence>
<evidence type="ECO:0000313" key="16">
    <source>
        <dbReference type="EMBL" id="KAF8776374.1"/>
    </source>
</evidence>
<evidence type="ECO:0000256" key="8">
    <source>
        <dbReference type="ARBA" id="ARBA00022741"/>
    </source>
</evidence>
<evidence type="ECO:0000256" key="1">
    <source>
        <dbReference type="ARBA" id="ARBA00004251"/>
    </source>
</evidence>
<evidence type="ECO:0000256" key="11">
    <source>
        <dbReference type="ARBA" id="ARBA00023136"/>
    </source>
</evidence>
<evidence type="ECO:0000256" key="4">
    <source>
        <dbReference type="ARBA" id="ARBA00022614"/>
    </source>
</evidence>
<evidence type="ECO:0000256" key="2">
    <source>
        <dbReference type="ARBA" id="ARBA00009592"/>
    </source>
</evidence>
<evidence type="ECO:0000256" key="14">
    <source>
        <dbReference type="SAM" id="Phobius"/>
    </source>
</evidence>
<keyword evidence="3" id="KW-1003">Cell membrane</keyword>
<dbReference type="InterPro" id="IPR051716">
    <property type="entry name" value="Plant_RL_S/T_kinase"/>
</dbReference>
<proteinExistence type="inferred from homology"/>
<keyword evidence="17" id="KW-1185">Reference proteome</keyword>
<organism evidence="16 17">
    <name type="scientific">Digitaria exilis</name>
    <dbReference type="NCBI Taxonomy" id="1010633"/>
    <lineage>
        <taxon>Eukaryota</taxon>
        <taxon>Viridiplantae</taxon>
        <taxon>Streptophyta</taxon>
        <taxon>Embryophyta</taxon>
        <taxon>Tracheophyta</taxon>
        <taxon>Spermatophyta</taxon>
        <taxon>Magnoliopsida</taxon>
        <taxon>Liliopsida</taxon>
        <taxon>Poales</taxon>
        <taxon>Poaceae</taxon>
        <taxon>PACMAD clade</taxon>
        <taxon>Panicoideae</taxon>
        <taxon>Panicodae</taxon>
        <taxon>Paniceae</taxon>
        <taxon>Anthephorinae</taxon>
        <taxon>Digitaria</taxon>
    </lineage>
</organism>
<evidence type="ECO:0000256" key="3">
    <source>
        <dbReference type="ARBA" id="ARBA00022475"/>
    </source>
</evidence>
<evidence type="ECO:0000313" key="17">
    <source>
        <dbReference type="Proteomes" id="UP000636709"/>
    </source>
</evidence>
<dbReference type="FunFam" id="3.80.10.10:FF:000470">
    <property type="entry name" value="LRR receptor-like serine/threonine-protein kinase RPK2"/>
    <property type="match status" value="1"/>
</dbReference>
<dbReference type="Pfam" id="PF08263">
    <property type="entry name" value="LRRNT_2"/>
    <property type="match status" value="1"/>
</dbReference>
<dbReference type="Gene3D" id="3.80.10.10">
    <property type="entry name" value="Ribonuclease Inhibitor"/>
    <property type="match status" value="2"/>
</dbReference>
<keyword evidence="4" id="KW-0433">Leucine-rich repeat</keyword>
<dbReference type="InterPro" id="IPR001611">
    <property type="entry name" value="Leu-rich_rpt"/>
</dbReference>
<dbReference type="SUPFAM" id="SSF52058">
    <property type="entry name" value="L domain-like"/>
    <property type="match status" value="3"/>
</dbReference>
<keyword evidence="7" id="KW-0677">Repeat</keyword>
<dbReference type="GO" id="GO:0004674">
    <property type="term" value="F:protein serine/threonine kinase activity"/>
    <property type="evidence" value="ECO:0007669"/>
    <property type="project" value="UniProtKB-EC"/>
</dbReference>
<dbReference type="InterPro" id="IPR032675">
    <property type="entry name" value="LRR_dom_sf"/>
</dbReference>
<evidence type="ECO:0000259" key="15">
    <source>
        <dbReference type="Pfam" id="PF08263"/>
    </source>
</evidence>
<comment type="caution">
    <text evidence="16">The sequence shown here is derived from an EMBL/GenBank/DDBJ whole genome shotgun (WGS) entry which is preliminary data.</text>
</comment>
<dbReference type="PANTHER" id="PTHR48053:SF164">
    <property type="entry name" value="LEUCINE-RICH REPEAT-CONTAINING N-TERMINAL PLANT-TYPE DOMAIN-CONTAINING PROTEIN"/>
    <property type="match status" value="1"/>
</dbReference>
<dbReference type="GO" id="GO:0005524">
    <property type="term" value="F:ATP binding"/>
    <property type="evidence" value="ECO:0007669"/>
    <property type="project" value="UniProtKB-KW"/>
</dbReference>
<comment type="subcellular location">
    <subcellularLocation>
        <location evidence="1">Cell membrane</location>
        <topology evidence="1">Single-pass type I membrane protein</topology>
    </subcellularLocation>
</comment>